<evidence type="ECO:0000313" key="3">
    <source>
        <dbReference type="Proteomes" id="UP000824890"/>
    </source>
</evidence>
<evidence type="ECO:0008006" key="4">
    <source>
        <dbReference type="Google" id="ProtNLM"/>
    </source>
</evidence>
<gene>
    <name evidence="2" type="ORF">HID58_012829</name>
</gene>
<dbReference type="EMBL" id="JAGKQM010000003">
    <property type="protein sequence ID" value="KAH0935712.1"/>
    <property type="molecule type" value="Genomic_DNA"/>
</dbReference>
<protein>
    <recommendedName>
        <fullName evidence="4">Replication factor A C-terminal domain-containing protein</fullName>
    </recommendedName>
</protein>
<dbReference type="Proteomes" id="UP000824890">
    <property type="component" value="Unassembled WGS sequence"/>
</dbReference>
<reference evidence="2 3" key="1">
    <citation type="submission" date="2021-05" db="EMBL/GenBank/DDBJ databases">
        <title>Genome Assembly of Synthetic Allotetraploid Brassica napus Reveals Homoeologous Exchanges between Subgenomes.</title>
        <authorList>
            <person name="Davis J.T."/>
        </authorList>
    </citation>
    <scope>NUCLEOTIDE SEQUENCE [LARGE SCALE GENOMIC DNA]</scope>
    <source>
        <strain evidence="3">cv. Da-Ae</strain>
        <tissue evidence="2">Seedling</tissue>
    </source>
</reference>
<evidence type="ECO:0000313" key="2">
    <source>
        <dbReference type="EMBL" id="KAH0935712.1"/>
    </source>
</evidence>
<accession>A0ABQ8E254</accession>
<organism evidence="2 3">
    <name type="scientific">Brassica napus</name>
    <name type="common">Rape</name>
    <dbReference type="NCBI Taxonomy" id="3708"/>
    <lineage>
        <taxon>Eukaryota</taxon>
        <taxon>Viridiplantae</taxon>
        <taxon>Streptophyta</taxon>
        <taxon>Embryophyta</taxon>
        <taxon>Tracheophyta</taxon>
        <taxon>Spermatophyta</taxon>
        <taxon>Magnoliopsida</taxon>
        <taxon>eudicotyledons</taxon>
        <taxon>Gunneridae</taxon>
        <taxon>Pentapetalae</taxon>
        <taxon>rosids</taxon>
        <taxon>malvids</taxon>
        <taxon>Brassicales</taxon>
        <taxon>Brassicaceae</taxon>
        <taxon>Brassiceae</taxon>
        <taxon>Brassica</taxon>
    </lineage>
</organism>
<dbReference type="InterPro" id="IPR012340">
    <property type="entry name" value="NA-bd_OB-fold"/>
</dbReference>
<evidence type="ECO:0000256" key="1">
    <source>
        <dbReference type="SAM" id="MobiDB-lite"/>
    </source>
</evidence>
<proteinExistence type="predicted"/>
<comment type="caution">
    <text evidence="2">The sequence shown here is derived from an EMBL/GenBank/DDBJ whole genome shotgun (WGS) entry which is preliminary data.</text>
</comment>
<dbReference type="Gene3D" id="2.40.50.140">
    <property type="entry name" value="Nucleic acid-binding proteins"/>
    <property type="match status" value="1"/>
</dbReference>
<feature type="non-terminal residue" evidence="2">
    <location>
        <position position="394"/>
    </location>
</feature>
<keyword evidence="3" id="KW-1185">Reference proteome</keyword>
<feature type="region of interest" description="Disordered" evidence="1">
    <location>
        <begin position="179"/>
        <end position="199"/>
    </location>
</feature>
<feature type="non-terminal residue" evidence="2">
    <location>
        <position position="1"/>
    </location>
</feature>
<sequence length="394" mass="44858">RIKKKKGTTDNTRRYASRSSSSTFLHHRFCVSLPPFLYYTLLGIISSSPYAPSIIPSSNDTLIFNFFSSAVVAETNLMFVSDHLTTWSSSMASHNSVIHGFILNLLADNSETATDDTDPAVYSETIVECSWDQDEKVWVRESGWINQRQMISTLRERCCRPDMGRPRLHSQQRHRNLYLNSTQLRPPSSTLTPPSPPLKHSQRAEIVFTRVETMEGGIKKKELVTIGDLHAYLSNSNDHSQEADFLCQARIVNVFQQNGWSYVSCTGCRRKLQSVAPLYAATDVFHPMSLESKTHPCPTKRSKFFCVELSVEDGKDSVTFLVFDTELSKLNKMKAPPYLWRRNHYRLPPLGIPSAMPSKLMKQNFQAWLRKRRLANAPVNDWSESSKPSTPLSF</sequence>
<name>A0ABQ8E254_BRANA</name>